<dbReference type="Pfam" id="PF16189">
    <property type="entry name" value="Creatinase_N_2"/>
    <property type="match status" value="1"/>
</dbReference>
<protein>
    <submittedName>
        <fullName evidence="7">Peptidase M24</fullName>
    </submittedName>
</protein>
<dbReference type="GO" id="GO:0005737">
    <property type="term" value="C:cytoplasm"/>
    <property type="evidence" value="ECO:0007669"/>
    <property type="project" value="UniProtKB-ARBA"/>
</dbReference>
<dbReference type="Pfam" id="PF00557">
    <property type="entry name" value="Peptidase_M24"/>
    <property type="match status" value="1"/>
</dbReference>
<sequence>MTDFHKTPSDVRRTRVLEVRKMLAKDGLSALIIPSADPHMSEYLPVYWQGRAWLSGFTGSVGTLVITQDFAGVWTDSRYWVQAPIELDGTGIVLQKMEQAHPTYAKFLADNLPHGAKVAIDGSVLSMTEFDNLNQAFDEHGIQLVIDADVLGQIWQDRPSLPNATIDVHDAAFVDASAKQKLTQVRKVMTQKGATHHLISSLDDVAWLTNLRGADVNFNPVFLSHFLITTDTATLFVHDDKLTDTAKSALDAAGIDVAHYDSVTQSLDDVDALLFDPAKVAVGTLAHLPQSATLTKALNPSTILKAIKSDKELNHVREAMRQDGVALCEFFANLEDKLAQGERVSELDIDVMLEHARGRQPNHVSASFDTIAGFCANGAIVHYRATDERFAYLDGNGLLLIDSGAQYKNGTTDITRMAGIGQISDDEKRDVTYVLKAHIALASAHFPKDIPSMQLDVLARNQLWQQGLDYGHGTGHGVGYFLNVHEGPQVISRTAPVTPERIISEGMITSNEPGLYREGKWGIRLENLVVAVKASQSEFGEFLKFEDLTLCPFDTRLILPELLNEQEKRWLNDYHKRVHDELIGRVDGRAKAWLIKRTQAI</sequence>
<dbReference type="InterPro" id="IPR033740">
    <property type="entry name" value="Pept_M24B"/>
</dbReference>
<comment type="caution">
    <text evidence="7">The sequence shown here is derived from an EMBL/GenBank/DDBJ whole genome shotgun (WGS) entry which is preliminary data.</text>
</comment>
<dbReference type="SUPFAM" id="SSF55920">
    <property type="entry name" value="Creatinase/aminopeptidase"/>
    <property type="match status" value="1"/>
</dbReference>
<dbReference type="InterPro" id="IPR000587">
    <property type="entry name" value="Creatinase_N"/>
</dbReference>
<dbReference type="Proteomes" id="UP000092671">
    <property type="component" value="Unassembled WGS sequence"/>
</dbReference>
<dbReference type="InterPro" id="IPR050422">
    <property type="entry name" value="X-Pro_aminopeptidase_P"/>
</dbReference>
<feature type="domain" description="Creatinase N-terminal" evidence="5">
    <location>
        <begin position="15"/>
        <end position="139"/>
    </location>
</feature>
<comment type="similarity">
    <text evidence="1">Belongs to the peptidase M24B family.</text>
</comment>
<dbReference type="GO" id="GO:0070006">
    <property type="term" value="F:metalloaminopeptidase activity"/>
    <property type="evidence" value="ECO:0007669"/>
    <property type="project" value="InterPro"/>
</dbReference>
<dbReference type="Gene3D" id="3.40.350.10">
    <property type="entry name" value="Creatinase/prolidase N-terminal domain"/>
    <property type="match status" value="2"/>
</dbReference>
<dbReference type="InterPro" id="IPR000994">
    <property type="entry name" value="Pept_M24"/>
</dbReference>
<feature type="domain" description="Peptidase M24" evidence="4">
    <location>
        <begin position="315"/>
        <end position="530"/>
    </location>
</feature>
<keyword evidence="2" id="KW-0479">Metal-binding</keyword>
<dbReference type="SUPFAM" id="SSF53092">
    <property type="entry name" value="Creatinase/prolidase N-terminal domain"/>
    <property type="match status" value="2"/>
</dbReference>
<dbReference type="CDD" id="cd01085">
    <property type="entry name" value="APP"/>
    <property type="match status" value="1"/>
</dbReference>
<dbReference type="PANTHER" id="PTHR43763">
    <property type="entry name" value="XAA-PRO AMINOPEPTIDASE 1"/>
    <property type="match status" value="1"/>
</dbReference>
<evidence type="ECO:0000259" key="5">
    <source>
        <dbReference type="Pfam" id="PF01321"/>
    </source>
</evidence>
<dbReference type="Gene3D" id="3.90.230.10">
    <property type="entry name" value="Creatinase/methionine aminopeptidase superfamily"/>
    <property type="match status" value="1"/>
</dbReference>
<dbReference type="PANTHER" id="PTHR43763:SF6">
    <property type="entry name" value="XAA-PRO AMINOPEPTIDASE 1"/>
    <property type="match status" value="1"/>
</dbReference>
<dbReference type="FunFam" id="3.90.230.10:FF:000004">
    <property type="entry name" value="xaa-Pro aminopeptidase 1 isoform X1"/>
    <property type="match status" value="1"/>
</dbReference>
<reference evidence="7 8" key="1">
    <citation type="submission" date="2016-06" db="EMBL/GenBank/DDBJ databases">
        <title>Draft genome of Moraxella nonliquefaciens CCUG 60284.</title>
        <authorList>
            <person name="Salva-Serra F."/>
            <person name="Engstrom-Jakobsson H."/>
            <person name="Thorell K."/>
            <person name="Gonzales-Siles L."/>
            <person name="Karlsson R."/>
            <person name="Boulund F."/>
            <person name="Engstrand L."/>
            <person name="Kristiansson E."/>
            <person name="Moore E."/>
        </authorList>
    </citation>
    <scope>NUCLEOTIDE SEQUENCE [LARGE SCALE GENOMIC DNA]</scope>
    <source>
        <strain evidence="7 8">CCUG 60284</strain>
    </source>
</reference>
<feature type="domain" description="Peptidase M24 C-terminal" evidence="6">
    <location>
        <begin position="541"/>
        <end position="601"/>
    </location>
</feature>
<evidence type="ECO:0000256" key="1">
    <source>
        <dbReference type="ARBA" id="ARBA00008766"/>
    </source>
</evidence>
<dbReference type="InterPro" id="IPR032416">
    <property type="entry name" value="Peptidase_M24_C"/>
</dbReference>
<dbReference type="OrthoDB" id="9806388at2"/>
<evidence type="ECO:0000256" key="2">
    <source>
        <dbReference type="ARBA" id="ARBA00022723"/>
    </source>
</evidence>
<evidence type="ECO:0000256" key="3">
    <source>
        <dbReference type="ARBA" id="ARBA00022801"/>
    </source>
</evidence>
<dbReference type="Pfam" id="PF01321">
    <property type="entry name" value="Creatinase_N"/>
    <property type="match status" value="1"/>
</dbReference>
<gene>
    <name evidence="7" type="ORF">A9Z60_05295</name>
</gene>
<dbReference type="InterPro" id="IPR036005">
    <property type="entry name" value="Creatinase/aminopeptidase-like"/>
</dbReference>
<organism evidence="7 8">
    <name type="scientific">Moraxella nonliquefaciens</name>
    <dbReference type="NCBI Taxonomy" id="478"/>
    <lineage>
        <taxon>Bacteria</taxon>
        <taxon>Pseudomonadati</taxon>
        <taxon>Pseudomonadota</taxon>
        <taxon>Gammaproteobacteria</taxon>
        <taxon>Moraxellales</taxon>
        <taxon>Moraxellaceae</taxon>
        <taxon>Moraxella</taxon>
    </lineage>
</organism>
<evidence type="ECO:0000313" key="8">
    <source>
        <dbReference type="Proteomes" id="UP000092671"/>
    </source>
</evidence>
<keyword evidence="3" id="KW-0378">Hydrolase</keyword>
<dbReference type="AlphaFoldDB" id="A0A1B8PLT7"/>
<dbReference type="RefSeq" id="WP_066891672.1">
    <property type="nucleotide sequence ID" value="NZ_LZDN01000002.1"/>
</dbReference>
<accession>A0A1B8PLT7</accession>
<dbReference type="GO" id="GO:0046872">
    <property type="term" value="F:metal ion binding"/>
    <property type="evidence" value="ECO:0007669"/>
    <property type="project" value="UniProtKB-KW"/>
</dbReference>
<evidence type="ECO:0000259" key="6">
    <source>
        <dbReference type="Pfam" id="PF16188"/>
    </source>
</evidence>
<dbReference type="EMBL" id="LZDN01000002">
    <property type="protein sequence ID" value="OBX51980.1"/>
    <property type="molecule type" value="Genomic_DNA"/>
</dbReference>
<dbReference type="InterPro" id="IPR029149">
    <property type="entry name" value="Creatin/AminoP/Spt16_N"/>
</dbReference>
<proteinExistence type="inferred from homology"/>
<evidence type="ECO:0000259" key="4">
    <source>
        <dbReference type="Pfam" id="PF00557"/>
    </source>
</evidence>
<evidence type="ECO:0000313" key="7">
    <source>
        <dbReference type="EMBL" id="OBX51980.1"/>
    </source>
</evidence>
<dbReference type="Pfam" id="PF16188">
    <property type="entry name" value="Peptidase_M24_C"/>
    <property type="match status" value="1"/>
</dbReference>
<name>A0A1B8PLT7_MORNO</name>